<dbReference type="InterPro" id="IPR010158">
    <property type="entry name" value="Amidase_Cbmase"/>
</dbReference>
<organism evidence="4 5">
    <name type="scientific">Candidatus Clostridium eludens</name>
    <dbReference type="NCBI Taxonomy" id="3381663"/>
    <lineage>
        <taxon>Bacteria</taxon>
        <taxon>Bacillati</taxon>
        <taxon>Bacillota</taxon>
        <taxon>Clostridia</taxon>
        <taxon>Eubacteriales</taxon>
        <taxon>Clostridiaceae</taxon>
        <taxon>Clostridium</taxon>
    </lineage>
</organism>
<keyword evidence="2 4" id="KW-0378">Hydrolase</keyword>
<dbReference type="RefSeq" id="WP_406792675.1">
    <property type="nucleotide sequence ID" value="NZ_JBJHZX010000019.1"/>
</dbReference>
<evidence type="ECO:0000313" key="5">
    <source>
        <dbReference type="Proteomes" id="UP001623660"/>
    </source>
</evidence>
<feature type="domain" description="Peptidase M20 dimerisation" evidence="3">
    <location>
        <begin position="218"/>
        <end position="315"/>
    </location>
</feature>
<dbReference type="InterPro" id="IPR002933">
    <property type="entry name" value="Peptidase_M20"/>
</dbReference>
<dbReference type="InterPro" id="IPR011650">
    <property type="entry name" value="Peptidase_M20_dimer"/>
</dbReference>
<keyword evidence="5" id="KW-1185">Reference proteome</keyword>
<dbReference type="SUPFAM" id="SSF55031">
    <property type="entry name" value="Bacterial exopeptidase dimerisation domain"/>
    <property type="match status" value="1"/>
</dbReference>
<dbReference type="PANTHER" id="PTHR32494:SF5">
    <property type="entry name" value="ALLANTOATE AMIDOHYDROLASE"/>
    <property type="match status" value="1"/>
</dbReference>
<evidence type="ECO:0000256" key="1">
    <source>
        <dbReference type="ARBA" id="ARBA00006153"/>
    </source>
</evidence>
<evidence type="ECO:0000313" key="4">
    <source>
        <dbReference type="EMBL" id="MFL0196564.1"/>
    </source>
</evidence>
<dbReference type="CDD" id="cd03884">
    <property type="entry name" value="M20_bAS"/>
    <property type="match status" value="1"/>
</dbReference>
<evidence type="ECO:0000256" key="2">
    <source>
        <dbReference type="ARBA" id="ARBA00022801"/>
    </source>
</evidence>
<dbReference type="Gene3D" id="3.30.70.360">
    <property type="match status" value="1"/>
</dbReference>
<accession>A0ABW8SKK7</accession>
<sequence>MEEVEEMRKIICNTERMEDKIATFSKFGDTGNGGITRLSLSEAALQARGEFSKRMKALGAEIVTDDMGNMYATFKGSEDLPHIAMGSHCDSVVQGGNYDGILGVLTAMEAAETIVTENIPHRHPITVMIWTNEEGARFDPAMMSSGVVTGKFDKAKMLASKDIEGITFGEALDASGYKGDEKNRINPKDYKALLELHIEQGPVLESAKKDIGVVEGVVGMVNYEFEFTGQAGHAGTVPQKMRKDALLAASEAILYLHRELDKFDDKLVYTTGRINCSPNVHTIIPEHVKFTLDARHQEPKVVEQVVEIIRSIPEELAGCKVSFQELWARKTVSFNKDLVNLVEKNANLYGYSNMRMYSGPGHDAQFAADMLPVTMIFVPSVGGHSHCEIEKTPLDNCVKGTNVLIQTILDVDKM</sequence>
<dbReference type="InterPro" id="IPR036264">
    <property type="entry name" value="Bact_exopeptidase_dim_dom"/>
</dbReference>
<comment type="caution">
    <text evidence="4">The sequence shown here is derived from an EMBL/GenBank/DDBJ whole genome shotgun (WGS) entry which is preliminary data.</text>
</comment>
<proteinExistence type="inferred from homology"/>
<dbReference type="Pfam" id="PF01546">
    <property type="entry name" value="Peptidase_M20"/>
    <property type="match status" value="1"/>
</dbReference>
<comment type="similarity">
    <text evidence="1">Belongs to the peptidase M20 family.</text>
</comment>
<reference evidence="4 5" key="1">
    <citation type="submission" date="2024-11" db="EMBL/GenBank/DDBJ databases">
        <authorList>
            <person name="Heng Y.C."/>
            <person name="Lim A.C.H."/>
            <person name="Lee J.K.Y."/>
            <person name="Kittelmann S."/>
        </authorList>
    </citation>
    <scope>NUCLEOTIDE SEQUENCE [LARGE SCALE GENOMIC DNA]</scope>
    <source>
        <strain evidence="4 5">WILCCON 0269</strain>
    </source>
</reference>
<dbReference type="Proteomes" id="UP001623660">
    <property type="component" value="Unassembled WGS sequence"/>
</dbReference>
<dbReference type="PIRSF" id="PIRSF001235">
    <property type="entry name" value="Amidase_carbamoylase"/>
    <property type="match status" value="1"/>
</dbReference>
<evidence type="ECO:0000259" key="3">
    <source>
        <dbReference type="Pfam" id="PF07687"/>
    </source>
</evidence>
<name>A0ABW8SKK7_9CLOT</name>
<dbReference type="GO" id="GO:0016787">
    <property type="term" value="F:hydrolase activity"/>
    <property type="evidence" value="ECO:0007669"/>
    <property type="project" value="UniProtKB-KW"/>
</dbReference>
<gene>
    <name evidence="4" type="ORF">ACJDU8_13505</name>
</gene>
<dbReference type="SUPFAM" id="SSF53187">
    <property type="entry name" value="Zn-dependent exopeptidases"/>
    <property type="match status" value="1"/>
</dbReference>
<dbReference type="EMBL" id="JBJHZX010000019">
    <property type="protein sequence ID" value="MFL0196564.1"/>
    <property type="molecule type" value="Genomic_DNA"/>
</dbReference>
<dbReference type="NCBIfam" id="TIGR01879">
    <property type="entry name" value="hydantase"/>
    <property type="match status" value="1"/>
</dbReference>
<dbReference type="Pfam" id="PF07687">
    <property type="entry name" value="M20_dimer"/>
    <property type="match status" value="1"/>
</dbReference>
<dbReference type="PANTHER" id="PTHR32494">
    <property type="entry name" value="ALLANTOATE DEIMINASE-RELATED"/>
    <property type="match status" value="1"/>
</dbReference>
<protein>
    <submittedName>
        <fullName evidence="4">Zn-dependent hydrolase</fullName>
    </submittedName>
</protein>
<dbReference type="Gene3D" id="3.40.630.10">
    <property type="entry name" value="Zn peptidases"/>
    <property type="match status" value="1"/>
</dbReference>
<dbReference type="NCBIfam" id="NF006771">
    <property type="entry name" value="PRK09290.1-5"/>
    <property type="match status" value="1"/>
</dbReference>